<evidence type="ECO:0000256" key="2">
    <source>
        <dbReference type="ARBA" id="ARBA00023015"/>
    </source>
</evidence>
<feature type="domain" description="IRF tryptophan pentad repeat" evidence="7">
    <location>
        <begin position="12"/>
        <end position="114"/>
    </location>
</feature>
<dbReference type="PRINTS" id="PR00267">
    <property type="entry name" value="INTFRNREGFCT"/>
</dbReference>
<evidence type="ECO:0000256" key="3">
    <source>
        <dbReference type="ARBA" id="ARBA00023125"/>
    </source>
</evidence>
<dbReference type="Gene3D" id="1.10.10.10">
    <property type="entry name" value="Winged helix-like DNA-binding domain superfamily/Winged helix DNA-binding domain"/>
    <property type="match status" value="1"/>
</dbReference>
<evidence type="ECO:0000256" key="5">
    <source>
        <dbReference type="ARBA" id="ARBA00023242"/>
    </source>
</evidence>
<dbReference type="InterPro" id="IPR008984">
    <property type="entry name" value="SMAD_FHA_dom_sf"/>
</dbReference>
<dbReference type="SUPFAM" id="SSF49879">
    <property type="entry name" value="SMAD/FHA domain"/>
    <property type="match status" value="1"/>
</dbReference>
<evidence type="ECO:0000313" key="8">
    <source>
        <dbReference type="Proteomes" id="UP001190640"/>
    </source>
</evidence>
<organism evidence="8 9">
    <name type="scientific">Eublepharis macularius</name>
    <name type="common">Leopard gecko</name>
    <name type="synonym">Cyrtodactylus macularius</name>
    <dbReference type="NCBI Taxonomy" id="481883"/>
    <lineage>
        <taxon>Eukaryota</taxon>
        <taxon>Metazoa</taxon>
        <taxon>Chordata</taxon>
        <taxon>Craniata</taxon>
        <taxon>Vertebrata</taxon>
        <taxon>Euteleostomi</taxon>
        <taxon>Lepidosauria</taxon>
        <taxon>Squamata</taxon>
        <taxon>Bifurcata</taxon>
        <taxon>Gekkota</taxon>
        <taxon>Eublepharidae</taxon>
        <taxon>Eublepharinae</taxon>
        <taxon>Eublepharis</taxon>
    </lineage>
</organism>
<dbReference type="AlphaFoldDB" id="A0AA97KSP8"/>
<evidence type="ECO:0000256" key="6">
    <source>
        <dbReference type="SAM" id="MobiDB-lite"/>
    </source>
</evidence>
<dbReference type="GO" id="GO:0000978">
    <property type="term" value="F:RNA polymerase II cis-regulatory region sequence-specific DNA binding"/>
    <property type="evidence" value="ECO:0007669"/>
    <property type="project" value="TreeGrafter"/>
</dbReference>
<dbReference type="RefSeq" id="XP_054828169.1">
    <property type="nucleotide sequence ID" value="XM_054972194.1"/>
</dbReference>
<feature type="region of interest" description="Disordered" evidence="6">
    <location>
        <begin position="121"/>
        <end position="146"/>
    </location>
</feature>
<keyword evidence="5" id="KW-0539">Nucleus</keyword>
<dbReference type="GO" id="GO:0002376">
    <property type="term" value="P:immune system process"/>
    <property type="evidence" value="ECO:0007669"/>
    <property type="project" value="TreeGrafter"/>
</dbReference>
<dbReference type="PROSITE" id="PS51507">
    <property type="entry name" value="IRF_2"/>
    <property type="match status" value="1"/>
</dbReference>
<proteinExistence type="predicted"/>
<dbReference type="InterPro" id="IPR019817">
    <property type="entry name" value="Interferon_reg_fac_CS"/>
</dbReference>
<dbReference type="GO" id="GO:0005634">
    <property type="term" value="C:nucleus"/>
    <property type="evidence" value="ECO:0007669"/>
    <property type="project" value="UniProtKB-SubCell"/>
</dbReference>
<dbReference type="KEGG" id="emc:129324796"/>
<sequence length="582" mass="65981">MSASANERGPQKLRFFDWLVNQIDSRAYEGLYWLDEKRTTFRIPWKHNSRKNLVADDYKIFQEWAAVGGKYEEGSSNPSKWKTNFRCALKSTNRFELLSSMQDPDPHHVYKIIPFNTVTEATPPVDTNNGSNPDDDPLRISPHSEGLPALSQPTPLIQQGIEVTFGTLSLGNLGPVQNGNVTANCCPYNGDTLRWIIQQANLKQSEVQLVSWSPAQVENTDNPFAACGQDYCQTTLHVDQNGCLPLGNGVLNSPVENSCYEPMSVPSVNSQTLATLPLQYIQQNTHRGPDQFNNVGETPHNNNCFIQSVFVNEEPRGDAMMMINAVGNDYQMPANQQATAEQNLLVPPAVLCPAEQTLLNSAPLLNNPGAITSHLDVSIYYRGRLLHETEMTANSCMFTYNKHHHCGPALGNPQIVQFPNPEELPDRKQVKHTLILLQNAGLVLYEKNHKICVKRLDKCKVYWAFSKQLDNIAQHSQFKCLLRETETEIFDYKQFFQELKDFHENRRSTSPDYTIYLCFGQCFSAARPKESKLILVKLVPKFCREWHEYVLREGSSSLSSDNMSLQISYSLMDMIEQYLMDN</sequence>
<gene>
    <name evidence="9 10 11" type="primary">IRF7</name>
</gene>
<dbReference type="PANTHER" id="PTHR11949">
    <property type="entry name" value="INTERFERON REGULATORY FACTOR"/>
    <property type="match status" value="1"/>
</dbReference>
<dbReference type="SMART" id="SM00348">
    <property type="entry name" value="IRF"/>
    <property type="match status" value="1"/>
</dbReference>
<keyword evidence="3" id="KW-0238">DNA-binding</keyword>
<feature type="compositionally biased region" description="Polar residues" evidence="6">
    <location>
        <begin position="121"/>
        <end position="132"/>
    </location>
</feature>
<keyword evidence="8" id="KW-1185">Reference proteome</keyword>
<dbReference type="CDD" id="cd00103">
    <property type="entry name" value="IRF"/>
    <property type="match status" value="1"/>
</dbReference>
<dbReference type="InterPro" id="IPR036390">
    <property type="entry name" value="WH_DNA-bd_sf"/>
</dbReference>
<evidence type="ECO:0000256" key="4">
    <source>
        <dbReference type="ARBA" id="ARBA00023163"/>
    </source>
</evidence>
<comment type="subcellular location">
    <subcellularLocation>
        <location evidence="1">Nucleus</location>
    </subcellularLocation>
</comment>
<dbReference type="Gene3D" id="2.60.200.10">
    <property type="match status" value="1"/>
</dbReference>
<evidence type="ECO:0000259" key="7">
    <source>
        <dbReference type="PROSITE" id="PS51507"/>
    </source>
</evidence>
<dbReference type="InterPro" id="IPR017855">
    <property type="entry name" value="SMAD-like_dom_sf"/>
</dbReference>
<dbReference type="Proteomes" id="UP001190640">
    <property type="component" value="Chromosome 2"/>
</dbReference>
<reference evidence="9 10" key="1">
    <citation type="submission" date="2025-04" db="UniProtKB">
        <authorList>
            <consortium name="RefSeq"/>
        </authorList>
    </citation>
    <scope>IDENTIFICATION</scope>
    <source>
        <tissue evidence="9 10">Blood</tissue>
    </source>
</reference>
<dbReference type="SUPFAM" id="SSF46785">
    <property type="entry name" value="Winged helix' DNA-binding domain"/>
    <property type="match status" value="1"/>
</dbReference>
<dbReference type="GO" id="GO:0000981">
    <property type="term" value="F:DNA-binding transcription factor activity, RNA polymerase II-specific"/>
    <property type="evidence" value="ECO:0007669"/>
    <property type="project" value="TreeGrafter"/>
</dbReference>
<dbReference type="PANTHER" id="PTHR11949:SF2">
    <property type="entry name" value="INTERFERON REGULATORY FACTOR 7"/>
    <property type="match status" value="1"/>
</dbReference>
<dbReference type="GeneID" id="129324796"/>
<keyword evidence="2" id="KW-0805">Transcription regulation</keyword>
<evidence type="ECO:0000313" key="10">
    <source>
        <dbReference type="RefSeq" id="XP_054828168.1"/>
    </source>
</evidence>
<dbReference type="RefSeq" id="XP_054828168.1">
    <property type="nucleotide sequence ID" value="XM_054972193.1"/>
</dbReference>
<keyword evidence="4" id="KW-0804">Transcription</keyword>
<protein>
    <submittedName>
        <fullName evidence="9 10">Interferon regulatory factor 7</fullName>
    </submittedName>
</protein>
<dbReference type="RefSeq" id="XP_054828167.1">
    <property type="nucleotide sequence ID" value="XM_054972192.1"/>
</dbReference>
<dbReference type="Pfam" id="PF10401">
    <property type="entry name" value="IRF-3"/>
    <property type="match status" value="1"/>
</dbReference>
<dbReference type="InterPro" id="IPR019471">
    <property type="entry name" value="Interferon_reg_factor-3"/>
</dbReference>
<evidence type="ECO:0000313" key="11">
    <source>
        <dbReference type="RefSeq" id="XP_054828169.1"/>
    </source>
</evidence>
<dbReference type="SMART" id="SM01243">
    <property type="entry name" value="IRF-3"/>
    <property type="match status" value="1"/>
</dbReference>
<dbReference type="CTD" id="3665"/>
<dbReference type="Pfam" id="PF00605">
    <property type="entry name" value="IRF"/>
    <property type="match status" value="1"/>
</dbReference>
<dbReference type="PROSITE" id="PS00601">
    <property type="entry name" value="IRF_1"/>
    <property type="match status" value="1"/>
</dbReference>
<dbReference type="GO" id="GO:0045893">
    <property type="term" value="P:positive regulation of DNA-templated transcription"/>
    <property type="evidence" value="ECO:0007669"/>
    <property type="project" value="UniProtKB-ARBA"/>
</dbReference>
<dbReference type="InterPro" id="IPR036388">
    <property type="entry name" value="WH-like_DNA-bd_sf"/>
</dbReference>
<evidence type="ECO:0000313" key="9">
    <source>
        <dbReference type="RefSeq" id="XP_054828167.1"/>
    </source>
</evidence>
<evidence type="ECO:0000256" key="1">
    <source>
        <dbReference type="ARBA" id="ARBA00004123"/>
    </source>
</evidence>
<name>A0AA97KSP8_EUBMA</name>
<accession>A0AA97KSP8</accession>
<dbReference type="InterPro" id="IPR001346">
    <property type="entry name" value="Interferon_reg_fact_DNA-bd_dom"/>
</dbReference>